<feature type="compositionally biased region" description="Pro residues" evidence="4">
    <location>
        <begin position="1180"/>
        <end position="1189"/>
    </location>
</feature>
<feature type="compositionally biased region" description="Pro residues" evidence="4">
    <location>
        <begin position="1239"/>
        <end position="1251"/>
    </location>
</feature>
<feature type="compositionally biased region" description="Polar residues" evidence="4">
    <location>
        <begin position="51"/>
        <end position="62"/>
    </location>
</feature>
<feature type="region of interest" description="Disordered" evidence="4">
    <location>
        <begin position="1892"/>
        <end position="1912"/>
    </location>
</feature>
<dbReference type="Pfam" id="PF06371">
    <property type="entry name" value="Drf_GBD"/>
    <property type="match status" value="1"/>
</dbReference>
<feature type="region of interest" description="Disordered" evidence="4">
    <location>
        <begin position="1000"/>
        <end position="1036"/>
    </location>
</feature>
<dbReference type="SMART" id="SM00498">
    <property type="entry name" value="FH2"/>
    <property type="match status" value="1"/>
</dbReference>
<feature type="domain" description="FH2" evidence="7">
    <location>
        <begin position="1292"/>
        <end position="1710"/>
    </location>
</feature>
<feature type="region of interest" description="Disordered" evidence="4">
    <location>
        <begin position="1857"/>
        <end position="1880"/>
    </location>
</feature>
<dbReference type="GO" id="GO:0003779">
    <property type="term" value="F:actin binding"/>
    <property type="evidence" value="ECO:0007669"/>
    <property type="project" value="InterPro"/>
</dbReference>
<gene>
    <name evidence="8" type="ORF">LADA_0H02278G</name>
</gene>
<feature type="region of interest" description="Disordered" evidence="4">
    <location>
        <begin position="1806"/>
        <end position="1840"/>
    </location>
</feature>
<evidence type="ECO:0000256" key="3">
    <source>
        <dbReference type="SAM" id="Coils"/>
    </source>
</evidence>
<dbReference type="GO" id="GO:1903475">
    <property type="term" value="P:mitotic actomyosin contractile ring assembly"/>
    <property type="evidence" value="ECO:0007669"/>
    <property type="project" value="EnsemblFungi"/>
</dbReference>
<dbReference type="GO" id="GO:0043332">
    <property type="term" value="C:mating projection tip"/>
    <property type="evidence" value="ECO:0007669"/>
    <property type="project" value="EnsemblFungi"/>
</dbReference>
<feature type="region of interest" description="Disordered" evidence="4">
    <location>
        <begin position="1"/>
        <end position="78"/>
    </location>
</feature>
<dbReference type="GO" id="GO:0045010">
    <property type="term" value="P:actin nucleation"/>
    <property type="evidence" value="ECO:0007669"/>
    <property type="project" value="EnsemblFungi"/>
</dbReference>
<dbReference type="PROSITE" id="PS51231">
    <property type="entry name" value="DAD"/>
    <property type="match status" value="1"/>
</dbReference>
<dbReference type="GO" id="GO:0005829">
    <property type="term" value="C:cytosol"/>
    <property type="evidence" value="ECO:0007669"/>
    <property type="project" value="EnsemblFungi"/>
</dbReference>
<accession>A0A1G4JZN1</accession>
<dbReference type="FunFam" id="1.25.10.10:FF:000898">
    <property type="entry name" value="Formin BNI1"/>
    <property type="match status" value="1"/>
</dbReference>
<evidence type="ECO:0000256" key="1">
    <source>
        <dbReference type="ARBA" id="ARBA00023054"/>
    </source>
</evidence>
<dbReference type="SMART" id="SM01140">
    <property type="entry name" value="Drf_GBD"/>
    <property type="match status" value="1"/>
</dbReference>
<dbReference type="Gene3D" id="1.10.238.150">
    <property type="entry name" value="Formin, FH3 diaphanous domain"/>
    <property type="match status" value="1"/>
</dbReference>
<feature type="region of interest" description="Disordered" evidence="4">
    <location>
        <begin position="93"/>
        <end position="147"/>
    </location>
</feature>
<organism evidence="8 9">
    <name type="scientific">Lachancea dasiensis</name>
    <dbReference type="NCBI Taxonomy" id="1072105"/>
    <lineage>
        <taxon>Eukaryota</taxon>
        <taxon>Fungi</taxon>
        <taxon>Dikarya</taxon>
        <taxon>Ascomycota</taxon>
        <taxon>Saccharomycotina</taxon>
        <taxon>Saccharomycetes</taxon>
        <taxon>Saccharomycetales</taxon>
        <taxon>Saccharomycetaceae</taxon>
        <taxon>Lachancea</taxon>
    </lineage>
</organism>
<dbReference type="FunFam" id="1.20.58.2220:FF:000006">
    <property type="entry name" value="Cytokinesis protein sepA"/>
    <property type="match status" value="1"/>
</dbReference>
<dbReference type="GO" id="GO:0032880">
    <property type="term" value="P:regulation of protein localization"/>
    <property type="evidence" value="ECO:0007669"/>
    <property type="project" value="EnsemblFungi"/>
</dbReference>
<dbReference type="InterPro" id="IPR010472">
    <property type="entry name" value="FH3_dom"/>
</dbReference>
<dbReference type="GO" id="GO:0071474">
    <property type="term" value="P:cellular hyperosmotic response"/>
    <property type="evidence" value="ECO:0007669"/>
    <property type="project" value="EnsemblFungi"/>
</dbReference>
<feature type="compositionally biased region" description="Basic and acidic residues" evidence="4">
    <location>
        <begin position="1120"/>
        <end position="1133"/>
    </location>
</feature>
<dbReference type="GO" id="GO:0000133">
    <property type="term" value="C:polarisome"/>
    <property type="evidence" value="ECO:0007669"/>
    <property type="project" value="EnsemblFungi"/>
</dbReference>
<feature type="region of interest" description="Disordered" evidence="4">
    <location>
        <begin position="1052"/>
        <end position="1072"/>
    </location>
</feature>
<dbReference type="OrthoDB" id="1104827at2759"/>
<feature type="region of interest" description="Disordered" evidence="4">
    <location>
        <begin position="1924"/>
        <end position="1971"/>
    </location>
</feature>
<dbReference type="Proteomes" id="UP000190274">
    <property type="component" value="Chromosome H"/>
</dbReference>
<dbReference type="STRING" id="1266660.A0A1G4JZN1"/>
<dbReference type="SMART" id="SM01139">
    <property type="entry name" value="Drf_FH3"/>
    <property type="match status" value="1"/>
</dbReference>
<feature type="compositionally biased region" description="Polar residues" evidence="4">
    <location>
        <begin position="110"/>
        <end position="140"/>
    </location>
</feature>
<proteinExistence type="inferred from homology"/>
<dbReference type="SUPFAM" id="SSF48371">
    <property type="entry name" value="ARM repeat"/>
    <property type="match status" value="1"/>
</dbReference>
<dbReference type="InterPro" id="IPR011989">
    <property type="entry name" value="ARM-like"/>
</dbReference>
<feature type="domain" description="GBD/FH3" evidence="6">
    <location>
        <begin position="170"/>
        <end position="670"/>
    </location>
</feature>
<dbReference type="PANTHER" id="PTHR47102">
    <property type="entry name" value="PROTEIN BNI1"/>
    <property type="match status" value="1"/>
</dbReference>
<dbReference type="GO" id="GO:0005884">
    <property type="term" value="C:actin filament"/>
    <property type="evidence" value="ECO:0007669"/>
    <property type="project" value="EnsemblFungi"/>
</dbReference>
<dbReference type="PANTHER" id="PTHR47102:SF2">
    <property type="entry name" value="PROTEIN BNI1"/>
    <property type="match status" value="1"/>
</dbReference>
<feature type="compositionally biased region" description="Basic and acidic residues" evidence="4">
    <location>
        <begin position="1204"/>
        <end position="1213"/>
    </location>
</feature>
<dbReference type="GO" id="GO:0042802">
    <property type="term" value="F:identical protein binding"/>
    <property type="evidence" value="ECO:0007669"/>
    <property type="project" value="EnsemblFungi"/>
</dbReference>
<dbReference type="SUPFAM" id="SSF101447">
    <property type="entry name" value="Formin homology 2 domain (FH2 domain)"/>
    <property type="match status" value="1"/>
</dbReference>
<dbReference type="GO" id="GO:0000131">
    <property type="term" value="C:incipient cellular bud site"/>
    <property type="evidence" value="ECO:0007669"/>
    <property type="project" value="EnsemblFungi"/>
</dbReference>
<feature type="compositionally biased region" description="Polar residues" evidence="4">
    <location>
        <begin position="1275"/>
        <end position="1291"/>
    </location>
</feature>
<dbReference type="EMBL" id="LT598461">
    <property type="protein sequence ID" value="SCU96699.1"/>
    <property type="molecule type" value="Genomic_DNA"/>
</dbReference>
<dbReference type="InterPro" id="IPR014768">
    <property type="entry name" value="GBD/FH3_dom"/>
</dbReference>
<dbReference type="InterPro" id="IPR015425">
    <property type="entry name" value="FH2_Formin"/>
</dbReference>
<dbReference type="GO" id="GO:0007118">
    <property type="term" value="P:budding cell apical bud growth"/>
    <property type="evidence" value="ECO:0007669"/>
    <property type="project" value="EnsemblFungi"/>
</dbReference>
<dbReference type="InterPro" id="IPR010473">
    <property type="entry name" value="GTPase-bd"/>
</dbReference>
<dbReference type="GO" id="GO:0031267">
    <property type="term" value="F:small GTPase binding"/>
    <property type="evidence" value="ECO:0007669"/>
    <property type="project" value="InterPro"/>
</dbReference>
<feature type="coiled-coil region" evidence="3">
    <location>
        <begin position="697"/>
        <end position="767"/>
    </location>
</feature>
<dbReference type="GO" id="GO:0005934">
    <property type="term" value="C:cellular bud tip"/>
    <property type="evidence" value="ECO:0007669"/>
    <property type="project" value="EnsemblFungi"/>
</dbReference>
<feature type="domain" description="DAD" evidence="5">
    <location>
        <begin position="1739"/>
        <end position="1769"/>
    </location>
</feature>
<evidence type="ECO:0000256" key="2">
    <source>
        <dbReference type="ARBA" id="ARBA00037935"/>
    </source>
</evidence>
<dbReference type="GO" id="GO:0051016">
    <property type="term" value="P:barbed-end actin filament capping"/>
    <property type="evidence" value="ECO:0007669"/>
    <property type="project" value="EnsemblFungi"/>
</dbReference>
<feature type="compositionally biased region" description="Polar residues" evidence="4">
    <location>
        <begin position="32"/>
        <end position="42"/>
    </location>
</feature>
<dbReference type="GO" id="GO:0005935">
    <property type="term" value="C:cellular bud neck"/>
    <property type="evidence" value="ECO:0007669"/>
    <property type="project" value="EnsemblFungi"/>
</dbReference>
<dbReference type="GO" id="GO:0032153">
    <property type="term" value="C:cell division site"/>
    <property type="evidence" value="ECO:0007669"/>
    <property type="project" value="EnsemblFungi"/>
</dbReference>
<feature type="compositionally biased region" description="Basic and acidic residues" evidence="4">
    <location>
        <begin position="1857"/>
        <end position="1869"/>
    </location>
</feature>
<evidence type="ECO:0000259" key="6">
    <source>
        <dbReference type="PROSITE" id="PS51232"/>
    </source>
</evidence>
<feature type="region of interest" description="Disordered" evidence="4">
    <location>
        <begin position="225"/>
        <end position="246"/>
    </location>
</feature>
<reference evidence="8 9" key="1">
    <citation type="submission" date="2016-03" db="EMBL/GenBank/DDBJ databases">
        <authorList>
            <person name="Devillers H."/>
        </authorList>
    </citation>
    <scope>NUCLEOTIDE SEQUENCE [LARGE SCALE GENOMIC DNA]</scope>
    <source>
        <strain evidence="8">CBS 10888</strain>
    </source>
</reference>
<dbReference type="Gene3D" id="1.25.10.10">
    <property type="entry name" value="Leucine-rich Repeat Variant"/>
    <property type="match status" value="1"/>
</dbReference>
<evidence type="ECO:0000313" key="9">
    <source>
        <dbReference type="Proteomes" id="UP000190274"/>
    </source>
</evidence>
<dbReference type="InterPro" id="IPR016024">
    <property type="entry name" value="ARM-type_fold"/>
</dbReference>
<dbReference type="PROSITE" id="PS51444">
    <property type="entry name" value="FH2"/>
    <property type="match status" value="1"/>
</dbReference>
<dbReference type="Gene3D" id="6.10.30.50">
    <property type="match status" value="1"/>
</dbReference>
<evidence type="ECO:0000259" key="5">
    <source>
        <dbReference type="PROSITE" id="PS51231"/>
    </source>
</evidence>
<dbReference type="InterPro" id="IPR042201">
    <property type="entry name" value="FH2_Formin_sf"/>
</dbReference>
<feature type="compositionally biased region" description="Polar residues" evidence="4">
    <location>
        <begin position="1151"/>
        <end position="1179"/>
    </location>
</feature>
<comment type="similarity">
    <text evidence="2">Belongs to the formin homology family. BNI1 subfamily.</text>
</comment>
<feature type="compositionally biased region" description="Polar residues" evidence="4">
    <location>
        <begin position="1825"/>
        <end position="1840"/>
    </location>
</feature>
<dbReference type="PROSITE" id="PS51232">
    <property type="entry name" value="GBD_FH3"/>
    <property type="match status" value="1"/>
</dbReference>
<evidence type="ECO:0000256" key="4">
    <source>
        <dbReference type="SAM" id="MobiDB-lite"/>
    </source>
</evidence>
<dbReference type="GO" id="GO:0005522">
    <property type="term" value="F:profilin binding"/>
    <property type="evidence" value="ECO:0007669"/>
    <property type="project" value="EnsemblFungi"/>
</dbReference>
<feature type="compositionally biased region" description="Low complexity" evidence="4">
    <location>
        <begin position="1009"/>
        <end position="1018"/>
    </location>
</feature>
<feature type="region of interest" description="Disordered" evidence="4">
    <location>
        <begin position="1099"/>
        <end position="1295"/>
    </location>
</feature>
<keyword evidence="1 3" id="KW-0175">Coiled coil</keyword>
<feature type="compositionally biased region" description="Pro residues" evidence="4">
    <location>
        <begin position="1259"/>
        <end position="1269"/>
    </location>
</feature>
<dbReference type="Pfam" id="PF02181">
    <property type="entry name" value="FH2"/>
    <property type="match status" value="1"/>
</dbReference>
<dbReference type="Gene3D" id="1.20.58.2220">
    <property type="entry name" value="Formin, FH2 domain"/>
    <property type="match status" value="1"/>
</dbReference>
<keyword evidence="9" id="KW-1185">Reference proteome</keyword>
<evidence type="ECO:0000259" key="7">
    <source>
        <dbReference type="PROSITE" id="PS51444"/>
    </source>
</evidence>
<feature type="region of interest" description="Disordered" evidence="4">
    <location>
        <begin position="1702"/>
        <end position="1742"/>
    </location>
</feature>
<sequence>MHRPNNSKSSKGPHNRSSSNSSASGSIFSNLKKLTTGSSGNVNPERDQIGQRVNASDITSPNKIALPTTGEFSHRPLSKQTTLNLANLSAYTDGLSSHHRSSSNVSQGSPTKYSYSRRASQWSNNNSGPTGNRLSRQQTNQSMSSASIFSQGSFSNLSRFVGSDGSIKLEKPKDPQEIEELFEEVLYKRNVYQSLPASAQKELNGYDLDKKWLMVKQDLQSELKKRMNKKSSGRLPTANIGTTADPSVQTNLSNTNSIDVSLAGQSGMSGSNVSLPDQFYIAKNGNSSTNTLSQDPSHLSPDFYVRKIICNNITAKTLNDLWVSLRTEQLDWVLGFLEAQGQVAISNVITKTCYKETPENLLSDEVLDKEFAYFKCLKTSLNLKEGADEAVMSSSSRIIISAISEGLLSLRIATRRIASELLISLSQWTVPEGFNHIMDALEQETKFSDNVHLQARLLTKQSNSSNLPISIPEDIDHRLMKKFEQWMLVVEFTLDGRGKMGSLVGASEDFRSSGGENAIMEYAFLTLLLINQLCKTPVDVKKRMILRARLKNAGLPRILNKMKLLNYEKVDEQLAVFDDSTADDFDALYSQESATEGIDMKDPVSMVRNLWGLCKGSEAEDHLNSLLQNLLIGFSELGTKSKDDSTNRAQQLKLVDALVSNVSMASVDVHSSFNSALQRLYDAMQTDEIARRAIMENRDWVKRYEEIKAERNNLQEKLANAEGGLVGQLQEELKERDRILEKSQRVTRQIQQELDDAKKKLILAKHQHEVELRKTLTVLNSKPQSDVPGISGDISGGSGNSIAKPLKSERKLAIQKALQEKLEKTSQEISMESRRLGVSVKPNKRLKLLRSRMEDIENQARELEMTNFSEYQKEMEISDGNNETLQATITDEKTKTVEDPVIKLEELRNKLAKLQNESNDISKFNVEGRINEIFGDHRSAALERLKKLETDYKGFGIDFDSELNLEETSEGPNRRTLDPKEIQNISDEASTILTEFDALKAGTSSNGNPPSDTTSLSESSDEGNELSTYKTGDAPTTSFLESLSQKYGTGQVNLNNRLSEPDRELTYPGSGYHRKSFINRVKKTDTVSYLDELSEKFGSVSDRGTVSKSKNDVDNSSDPQARDKVLSELKSNEESLDSPTKNPEGGELGSPVTSLTKGPVSGQKNVIKNENLAKATSGSSPPPPPPPLPLDHFAKNSNAAGKNEITKLPEKAGEAPGSTIPPPPPPLPPTMAAPGLSSLPPPPAPPPPPLLNPSSSSGVPPPAPPPPPFAKSLPNQNHSTTSPLLQQSPSLFENYPRPTKRLKQLHWEKIDDAEDSIWKDANAGKFADELYQKGVLLKLETAFAAREIKSLAGKKKKDSDKVSFLSRDVSQQFGINLHMYSALTVEQLVDKVLKCDRDFLDTPSVIEFLSKPEIVEVSTNLARNFLPYSIDWEGVSRVEDAKPPEKDPSELQRADHIYLELFVNLQTYWSSRMRAIKVITSYEKDYNDLVHKLRMIDKATCAIQQSQSLRSVLDIILAVGNFMNDTSKQAQGFRLATLQRLTFIKDDKNSMTFLNYVETIVRETYPEFNSFIKELEPVIAAVKISIEQVAQDCKEYSQGIVNVERSVDIGNLSDSLKFHPNDRILLKVLPILPEARKKGDLLVDEMKLTLLEFDNLMKLFGEDAVDKFSRNSFFKKFADFLQEYKKAQSFNLKMEEEEKSYERKKKLVEDQQRRAQEKKDAQTGEDDNGNSNENHTKGGDRDVMDKLLERLKNVGPAKGDPSSARKRAEARRKLLHNGSQDQTILDNFEIDDTNCNSVVYSPGLRADSRIETDSSPTPDHRLKIASSTTPSKSTEKLSSFSEDRARTLLFELRGTESPELRNQVSEHRASRLRARRTRENVDSALKSNRLSFIASEEQKGDGLPSDRPKADTTTIDAAVNVETQSQVITHQNQDSDEHGQATANKVNPDLVETKQGGEGASASDDDDFVDT</sequence>
<feature type="coiled-coil region" evidence="3">
    <location>
        <begin position="815"/>
        <end position="866"/>
    </location>
</feature>
<feature type="compositionally biased region" description="Polar residues" evidence="4">
    <location>
        <begin position="1025"/>
        <end position="1036"/>
    </location>
</feature>
<dbReference type="InterPro" id="IPR051661">
    <property type="entry name" value="Actin_filament_regulator"/>
</dbReference>
<dbReference type="InterPro" id="IPR014767">
    <property type="entry name" value="DAD_dom"/>
</dbReference>
<feature type="coiled-coil region" evidence="3">
    <location>
        <begin position="897"/>
        <end position="924"/>
    </location>
</feature>
<feature type="compositionally biased region" description="Pro residues" evidence="4">
    <location>
        <begin position="1219"/>
        <end position="1231"/>
    </location>
</feature>
<feature type="compositionally biased region" description="Basic and acidic residues" evidence="4">
    <location>
        <begin position="1896"/>
        <end position="1910"/>
    </location>
</feature>
<dbReference type="GO" id="GO:0000132">
    <property type="term" value="P:establishment of mitotic spindle orientation"/>
    <property type="evidence" value="ECO:0007669"/>
    <property type="project" value="EnsemblFungi"/>
</dbReference>
<feature type="compositionally biased region" description="Basic and acidic residues" evidence="4">
    <location>
        <begin position="1806"/>
        <end position="1822"/>
    </location>
</feature>
<name>A0A1G4JZN1_9SACH</name>
<protein>
    <submittedName>
        <fullName evidence="8">LADA_0H02278g1_1</fullName>
    </submittedName>
</protein>
<evidence type="ECO:0000313" key="8">
    <source>
        <dbReference type="EMBL" id="SCU96699.1"/>
    </source>
</evidence>
<dbReference type="Pfam" id="PF06367">
    <property type="entry name" value="Drf_FH3"/>
    <property type="match status" value="1"/>
</dbReference>
<feature type="compositionally biased region" description="Basic and acidic residues" evidence="4">
    <location>
        <begin position="1707"/>
        <end position="1722"/>
    </location>
</feature>
<dbReference type="GO" id="GO:0070649">
    <property type="term" value="P:formin-nucleated actin cable assembly"/>
    <property type="evidence" value="ECO:0007669"/>
    <property type="project" value="EnsemblFungi"/>
</dbReference>
<feature type="compositionally biased region" description="Low complexity" evidence="4">
    <location>
        <begin position="7"/>
        <end position="29"/>
    </location>
</feature>